<dbReference type="InterPro" id="IPR024983">
    <property type="entry name" value="CHAT_dom"/>
</dbReference>
<evidence type="ECO:0000256" key="1">
    <source>
        <dbReference type="SAM" id="Phobius"/>
    </source>
</evidence>
<keyword evidence="1" id="KW-1133">Transmembrane helix</keyword>
<evidence type="ECO:0000313" key="3">
    <source>
        <dbReference type="EMBL" id="KPQ35265.1"/>
    </source>
</evidence>
<evidence type="ECO:0000313" key="4">
    <source>
        <dbReference type="Proteomes" id="UP000050465"/>
    </source>
</evidence>
<keyword evidence="1 3" id="KW-0812">Transmembrane</keyword>
<dbReference type="InterPro" id="IPR007890">
    <property type="entry name" value="CHASE2"/>
</dbReference>
<feature type="transmembrane region" description="Helical" evidence="1">
    <location>
        <begin position="738"/>
        <end position="756"/>
    </location>
</feature>
<dbReference type="Proteomes" id="UP000050465">
    <property type="component" value="Unassembled WGS sequence"/>
</dbReference>
<proteinExistence type="predicted"/>
<evidence type="ECO:0000259" key="2">
    <source>
        <dbReference type="SMART" id="SM01080"/>
    </source>
</evidence>
<dbReference type="Pfam" id="PF05226">
    <property type="entry name" value="CHASE2"/>
    <property type="match status" value="1"/>
</dbReference>
<gene>
    <name evidence="3" type="ORF">HLUCCA11_11275</name>
</gene>
<dbReference type="Pfam" id="PF12770">
    <property type="entry name" value="CHAT"/>
    <property type="match status" value="1"/>
</dbReference>
<keyword evidence="1" id="KW-0472">Membrane</keyword>
<dbReference type="PATRIC" id="fig|1666911.3.peg.476"/>
<protein>
    <submittedName>
        <fullName evidence="3">Putative transmembrane sensor domain</fullName>
    </submittedName>
</protein>
<dbReference type="EMBL" id="LJZR01000013">
    <property type="protein sequence ID" value="KPQ35265.1"/>
    <property type="molecule type" value="Genomic_DNA"/>
</dbReference>
<accession>A0A0P7ZQA7</accession>
<name>A0A0P7ZQA7_9CYAN</name>
<feature type="domain" description="CHASE2" evidence="2">
    <location>
        <begin position="419"/>
        <end position="729"/>
    </location>
</feature>
<comment type="caution">
    <text evidence="3">The sequence shown here is derived from an EMBL/GenBank/DDBJ whole genome shotgun (WGS) entry which is preliminary data.</text>
</comment>
<organism evidence="3 4">
    <name type="scientific">Phormidesmis priestleyi Ana</name>
    <dbReference type="NCBI Taxonomy" id="1666911"/>
    <lineage>
        <taxon>Bacteria</taxon>
        <taxon>Bacillati</taxon>
        <taxon>Cyanobacteriota</taxon>
        <taxon>Cyanophyceae</taxon>
        <taxon>Leptolyngbyales</taxon>
        <taxon>Leptolyngbyaceae</taxon>
        <taxon>Phormidesmis</taxon>
    </lineage>
</organism>
<dbReference type="STRING" id="1666911.HLUCCA11_11275"/>
<dbReference type="AlphaFoldDB" id="A0A0P7ZQA7"/>
<dbReference type="SMART" id="SM01080">
    <property type="entry name" value="CHASE2"/>
    <property type="match status" value="1"/>
</dbReference>
<reference evidence="3 4" key="1">
    <citation type="submission" date="2015-09" db="EMBL/GenBank/DDBJ databases">
        <title>Identification and resolution of microdiversity through metagenomic sequencing of parallel consortia.</title>
        <authorList>
            <person name="Nelson W.C."/>
            <person name="Romine M.F."/>
            <person name="Lindemann S.R."/>
        </authorList>
    </citation>
    <scope>NUCLEOTIDE SEQUENCE [LARGE SCALE GENOMIC DNA]</scope>
    <source>
        <strain evidence="3">Ana</strain>
    </source>
</reference>
<sequence length="801" mass="87722">MLNLGQGDWQTGFASVTAQLWENDQPPMQIAGSLPPMPQLGIQYARWQQLYEAIYGPQSCWRRAAADFEFETTDLTNVSRQAFDTLCSALRTDLNQWLMGTTFAPIDRRLRTHLSAHAAVQVMLTAHTQSVLRFPWRLWHLFEDYPNAELSLSLPAYSRALKYSSTKLPGEVKILAVLGNDAGIDVETDRQILSRLPDAQVTLLAQPTLSELQDQLWGFNWDILFFAGHSTSRGKGYLQVNPTEVLTIEQLKYALQRAVKHGLQLAILNSCDGLGLAWSLADLHLPQAIVMREPVSDAIAHQFLKGFLTQFAGGQSLYSSVREAREKLHGLTELGNCAAWLPVIVQNPAESPPTWQQLAGYPPVESLPVSPGVSLSSLSPSPSWLPWQRLGLARSLRHLGLSTLAVTAVITGIRWTGALQPAELLAYDVLMRLRPAETADPRLLVITVDESDIQAQTSVERRGSLADETLLETLTILADYEPRMIGLDLYRDFSASIPDLAEALSQPEVIGLCKSRDAIADKVGISPPPELSATQVGFSDFIEDSDGILRRQLLTLTPDPVSPCTSPYGFAALIAIHYLKQAGFQPLFTAQGDLQIGEVVFPRLGQRTGGLQQMDNGGNQILLNYRSLPSSVQIAATVSLQQLLNKEVNAESVRDRIVLVGVTAPSSGDYWSTPYGTYAQERIAGVFIQAQMISQMISAVENNRPLIWVWPQWTEAVCIAMGAISGSLLAWRWRSVRLAIAWVLTASALTVIAWAVLLTGGWLPLLPTLAGLGSGALLTAANSQTASQIAKSSQIPDRLTD</sequence>
<feature type="transmembrane region" description="Helical" evidence="1">
    <location>
        <begin position="710"/>
        <end position="731"/>
    </location>
</feature>